<accession>A0A856MGM1</accession>
<organism evidence="1 2">
    <name type="scientific">Brasilonema sennae CENA114</name>
    <dbReference type="NCBI Taxonomy" id="415709"/>
    <lineage>
        <taxon>Bacteria</taxon>
        <taxon>Bacillati</taxon>
        <taxon>Cyanobacteriota</taxon>
        <taxon>Cyanophyceae</taxon>
        <taxon>Nostocales</taxon>
        <taxon>Scytonemataceae</taxon>
        <taxon>Brasilonema</taxon>
        <taxon>Bromeliae group (in: Brasilonema)</taxon>
    </lineage>
</organism>
<reference evidence="1 2" key="1">
    <citation type="submission" date="2018-06" db="EMBL/GenBank/DDBJ databases">
        <title>Comparative genomics of Brasilonema spp. strains.</title>
        <authorList>
            <person name="Alvarenga D.O."/>
            <person name="Fiore M.F."/>
            <person name="Varani A.M."/>
        </authorList>
    </citation>
    <scope>NUCLEOTIDE SEQUENCE [LARGE SCALE GENOMIC DNA]</scope>
    <source>
        <strain evidence="1 2">CENA114</strain>
    </source>
</reference>
<dbReference type="EMBL" id="CP030118">
    <property type="protein sequence ID" value="QDL09772.1"/>
    <property type="molecule type" value="Genomic_DNA"/>
</dbReference>
<sequence length="133" mass="14185">MKDNQHEQLVTELTPEQGAVIEGGAWLYLYKATAIKAGADFGWSNGDDVYARINGDQTSTTNDVDTGETANFFKWKQFSGTASINLFDSDGGLAGDDDYLGGFTVGTTPTNGSKTLRISGSGSIYDVTYAVYA</sequence>
<keyword evidence="2" id="KW-1185">Reference proteome</keyword>
<dbReference type="RefSeq" id="WP_172195243.1">
    <property type="nucleotide sequence ID" value="NZ_CAWOXK010000001.1"/>
</dbReference>
<protein>
    <submittedName>
        <fullName evidence="1">Uncharacterized protein</fullName>
    </submittedName>
</protein>
<evidence type="ECO:0000313" key="2">
    <source>
        <dbReference type="Proteomes" id="UP000503129"/>
    </source>
</evidence>
<proteinExistence type="predicted"/>
<dbReference type="KEGG" id="bsen:DP114_19390"/>
<evidence type="ECO:0000313" key="1">
    <source>
        <dbReference type="EMBL" id="QDL09772.1"/>
    </source>
</evidence>
<dbReference type="Proteomes" id="UP000503129">
    <property type="component" value="Chromosome"/>
</dbReference>
<gene>
    <name evidence="1" type="ORF">DP114_19390</name>
</gene>
<name>A0A856MGM1_9CYAN</name>
<dbReference type="AlphaFoldDB" id="A0A856MGM1"/>